<comment type="caution">
    <text evidence="2">The sequence shown here is derived from an EMBL/GenBank/DDBJ whole genome shotgun (WGS) entry which is preliminary data.</text>
</comment>
<feature type="coiled-coil region" evidence="1">
    <location>
        <begin position="136"/>
        <end position="170"/>
    </location>
</feature>
<dbReference type="EMBL" id="PQFF01000074">
    <property type="protein sequence ID" value="RHZ84711.1"/>
    <property type="molecule type" value="Genomic_DNA"/>
</dbReference>
<proteinExistence type="predicted"/>
<dbReference type="AlphaFoldDB" id="A0A397J9K3"/>
<protein>
    <submittedName>
        <fullName evidence="2">Uncharacterized protein</fullName>
    </submittedName>
</protein>
<evidence type="ECO:0000313" key="2">
    <source>
        <dbReference type="EMBL" id="RHZ84711.1"/>
    </source>
</evidence>
<dbReference type="Proteomes" id="UP000266861">
    <property type="component" value="Unassembled WGS sequence"/>
</dbReference>
<keyword evidence="1" id="KW-0175">Coiled coil</keyword>
<organism evidence="2 3">
    <name type="scientific">Diversispora epigaea</name>
    <dbReference type="NCBI Taxonomy" id="1348612"/>
    <lineage>
        <taxon>Eukaryota</taxon>
        <taxon>Fungi</taxon>
        <taxon>Fungi incertae sedis</taxon>
        <taxon>Mucoromycota</taxon>
        <taxon>Glomeromycotina</taxon>
        <taxon>Glomeromycetes</taxon>
        <taxon>Diversisporales</taxon>
        <taxon>Diversisporaceae</taxon>
        <taxon>Diversispora</taxon>
    </lineage>
</organism>
<accession>A0A397J9K3</accession>
<evidence type="ECO:0000313" key="3">
    <source>
        <dbReference type="Proteomes" id="UP000266861"/>
    </source>
</evidence>
<reference evidence="2 3" key="1">
    <citation type="submission" date="2018-08" db="EMBL/GenBank/DDBJ databases">
        <title>Genome and evolution of the arbuscular mycorrhizal fungus Diversispora epigaea (formerly Glomus versiforme) and its bacterial endosymbionts.</title>
        <authorList>
            <person name="Sun X."/>
            <person name="Fei Z."/>
            <person name="Harrison M."/>
        </authorList>
    </citation>
    <scope>NUCLEOTIDE SEQUENCE [LARGE SCALE GENOMIC DNA]</scope>
    <source>
        <strain evidence="2 3">IT104</strain>
    </source>
</reference>
<sequence length="227" mass="26372">MKFNKAYSGLINKLPPSLINEAWKRLISRKKSPMTAEEASAVNPLVESFLRHEVNRYQKKLKYQHKSLPLFKNFLNDTDMPDRETQTQDTDPICDQTHKCPCFACEGEINCRVKKELDSLSLQLLEFNEKTFDPFIQEITKRLEERVNANNKLRSEINQQKLKLRKTEKLLAGLKFQSIHPISEGEFQPRRTLKGSSTALVKSNTTKSRSRKCLSIILDAFFFSVYK</sequence>
<gene>
    <name evidence="2" type="ORF">Glove_78g204</name>
</gene>
<dbReference type="OrthoDB" id="2422123at2759"/>
<evidence type="ECO:0000256" key="1">
    <source>
        <dbReference type="SAM" id="Coils"/>
    </source>
</evidence>
<keyword evidence="3" id="KW-1185">Reference proteome</keyword>
<name>A0A397J9K3_9GLOM</name>